<feature type="chain" id="PRO_5003388426" evidence="2">
    <location>
        <begin position="39"/>
        <end position="129"/>
    </location>
</feature>
<accession>F9U522</accession>
<evidence type="ECO:0000256" key="1">
    <source>
        <dbReference type="SAM" id="MobiDB-lite"/>
    </source>
</evidence>
<evidence type="ECO:0000313" key="3">
    <source>
        <dbReference type="EMBL" id="EGV20245.1"/>
    </source>
</evidence>
<feature type="region of interest" description="Disordered" evidence="1">
    <location>
        <begin position="60"/>
        <end position="129"/>
    </location>
</feature>
<dbReference type="AlphaFoldDB" id="F9U522"/>
<organism evidence="3 4">
    <name type="scientific">Thiocapsa marina 5811</name>
    <dbReference type="NCBI Taxonomy" id="768671"/>
    <lineage>
        <taxon>Bacteria</taxon>
        <taxon>Pseudomonadati</taxon>
        <taxon>Pseudomonadota</taxon>
        <taxon>Gammaproteobacteria</taxon>
        <taxon>Chromatiales</taxon>
        <taxon>Chromatiaceae</taxon>
        <taxon>Thiocapsa</taxon>
    </lineage>
</organism>
<feature type="compositionally biased region" description="Basic and acidic residues" evidence="1">
    <location>
        <begin position="72"/>
        <end position="82"/>
    </location>
</feature>
<reference evidence="3 4" key="1">
    <citation type="submission" date="2011-06" db="EMBL/GenBank/DDBJ databases">
        <title>The draft genome of Thiocapsa marina 5811.</title>
        <authorList>
            <consortium name="US DOE Joint Genome Institute (JGI-PGF)"/>
            <person name="Lucas S."/>
            <person name="Han J."/>
            <person name="Cheng J.-F."/>
            <person name="Goodwin L."/>
            <person name="Pitluck S."/>
            <person name="Peters L."/>
            <person name="Land M.L."/>
            <person name="Hauser L."/>
            <person name="Vogl K."/>
            <person name="Liu Z."/>
            <person name="Imhoff J."/>
            <person name="Thiel V."/>
            <person name="Frigaard N.-U."/>
            <person name="Bryant D."/>
            <person name="Woyke T.J."/>
        </authorList>
    </citation>
    <scope>NUCLEOTIDE SEQUENCE [LARGE SCALE GENOMIC DNA]</scope>
    <source>
        <strain evidence="3 4">5811</strain>
    </source>
</reference>
<sequence length="129" mass="13627">MDDPIRATSKEKKQVKTKQILFSSAAALAIMLAGTAAAEQPATPFVSGDEPMNVGQEAQIKAPTPDAMAQEKTSEMLKKESEELTGEYPTDQGAEGQVKDPTPNAAEQAVTAEDLKKEDASGAISGKYE</sequence>
<feature type="signal peptide" evidence="2">
    <location>
        <begin position="1"/>
        <end position="38"/>
    </location>
</feature>
<keyword evidence="4" id="KW-1185">Reference proteome</keyword>
<proteinExistence type="predicted"/>
<evidence type="ECO:0000256" key="2">
    <source>
        <dbReference type="SAM" id="SignalP"/>
    </source>
</evidence>
<gene>
    <name evidence="3" type="ORF">ThimaDRAFT_0023</name>
</gene>
<protein>
    <submittedName>
        <fullName evidence="3">Uncharacterized protein</fullName>
    </submittedName>
</protein>
<evidence type="ECO:0000313" key="4">
    <source>
        <dbReference type="Proteomes" id="UP000005459"/>
    </source>
</evidence>
<dbReference type="EMBL" id="AFWV01000001">
    <property type="protein sequence ID" value="EGV20245.1"/>
    <property type="molecule type" value="Genomic_DNA"/>
</dbReference>
<name>F9U522_9GAMM</name>
<keyword evidence="2" id="KW-0732">Signal</keyword>
<dbReference type="Proteomes" id="UP000005459">
    <property type="component" value="Unassembled WGS sequence"/>
</dbReference>